<sequence length="372" mass="42910">MMKIIITTLLFCGLGLVWTQKTDVILTSVSQHKTLSKKPEFFALEWQEGMVLKNKPTPYFIEVETLGNQNVDILVTTQNRPVLYTADICTPVCADGECRLMYLTLYWNLLGAYAGYDKVEGQTLTKHDHEEFLEQDYEKLHHLLMDDNSILKRKKIDELVEKPEDSELDGADAKAGATITEVKESVVDGALYSCYVAWNIVHGTIKAELQDFTTSNFDKEMKRYMLMSNEQDYQMYALKSLNNEEYIDYKDRIVQIFKEGIPMVRTYIVQNLPKLFWESDSLQMPFWESFATVDINNRSLLLNHIQQAPVEVLVLLGSSLELMTKNQLKVYLTAIEKNVMTNPQINAQLLRFSNSGKHTYAYIVSEFLEELE</sequence>
<dbReference type="EMBL" id="JACLHY010000006">
    <property type="protein sequence ID" value="MBC8767972.1"/>
    <property type="molecule type" value="Genomic_DNA"/>
</dbReference>
<gene>
    <name evidence="1" type="ORF">H4O18_08210</name>
</gene>
<keyword evidence="2" id="KW-1185">Reference proteome</keyword>
<dbReference type="Proteomes" id="UP000618952">
    <property type="component" value="Unassembled WGS sequence"/>
</dbReference>
<accession>A0ABR7QLZ2</accession>
<name>A0ABR7QLZ2_9FLAO</name>
<organism evidence="1 2">
    <name type="scientific">Arenibacter arenosicollis</name>
    <dbReference type="NCBI Taxonomy" id="2762274"/>
    <lineage>
        <taxon>Bacteria</taxon>
        <taxon>Pseudomonadati</taxon>
        <taxon>Bacteroidota</taxon>
        <taxon>Flavobacteriia</taxon>
        <taxon>Flavobacteriales</taxon>
        <taxon>Flavobacteriaceae</taxon>
        <taxon>Arenibacter</taxon>
    </lineage>
</organism>
<evidence type="ECO:0000313" key="2">
    <source>
        <dbReference type="Proteomes" id="UP000618952"/>
    </source>
</evidence>
<comment type="caution">
    <text evidence="1">The sequence shown here is derived from an EMBL/GenBank/DDBJ whole genome shotgun (WGS) entry which is preliminary data.</text>
</comment>
<evidence type="ECO:0008006" key="3">
    <source>
        <dbReference type="Google" id="ProtNLM"/>
    </source>
</evidence>
<evidence type="ECO:0000313" key="1">
    <source>
        <dbReference type="EMBL" id="MBC8767972.1"/>
    </source>
</evidence>
<proteinExistence type="predicted"/>
<protein>
    <recommendedName>
        <fullName evidence="3">DUF4369 domain-containing protein</fullName>
    </recommendedName>
</protein>
<reference evidence="1 2" key="1">
    <citation type="submission" date="2020-08" db="EMBL/GenBank/DDBJ databases">
        <title>Arenibacter gaetbuli sp. nov., isolated from a sand dune.</title>
        <authorList>
            <person name="Park S."/>
            <person name="Yoon J.-H."/>
        </authorList>
    </citation>
    <scope>NUCLEOTIDE SEQUENCE [LARGE SCALE GENOMIC DNA]</scope>
    <source>
        <strain evidence="1 2">BSSL-BM3</strain>
    </source>
</reference>
<dbReference type="RefSeq" id="WP_187583332.1">
    <property type="nucleotide sequence ID" value="NZ_JACLHY010000006.1"/>
</dbReference>